<dbReference type="RefSeq" id="WP_168047661.1">
    <property type="nucleotide sequence ID" value="NZ_JAATJM010000002.1"/>
</dbReference>
<feature type="compositionally biased region" description="Polar residues" evidence="1">
    <location>
        <begin position="103"/>
        <end position="113"/>
    </location>
</feature>
<proteinExistence type="predicted"/>
<protein>
    <submittedName>
        <fullName evidence="2">Uncharacterized protein</fullName>
    </submittedName>
</protein>
<evidence type="ECO:0000256" key="1">
    <source>
        <dbReference type="SAM" id="MobiDB-lite"/>
    </source>
</evidence>
<evidence type="ECO:0000313" key="2">
    <source>
        <dbReference type="EMBL" id="NJC41867.1"/>
    </source>
</evidence>
<feature type="compositionally biased region" description="Polar residues" evidence="1">
    <location>
        <begin position="1"/>
        <end position="17"/>
    </location>
</feature>
<feature type="region of interest" description="Disordered" evidence="1">
    <location>
        <begin position="1"/>
        <end position="113"/>
    </location>
</feature>
<sequence length="113" mass="11675">MPHQNVESSKATAQNAATDPVGPGDQMQAGGENRRPEPNSYAAPDVADSTLAPPAAGEVADFMDEGDALGADDVQLGSTNRNRPRNSDADTGQGPRTREANRNRVQTGSADGS</sequence>
<dbReference type="EMBL" id="JAATJM010000002">
    <property type="protein sequence ID" value="NJC41867.1"/>
    <property type="molecule type" value="Genomic_DNA"/>
</dbReference>
<dbReference type="AlphaFoldDB" id="A0A7X5YLK4"/>
<reference evidence="2 3" key="1">
    <citation type="submission" date="2020-03" db="EMBL/GenBank/DDBJ databases">
        <title>Genomic Encyclopedia of Type Strains, Phase IV (KMG-IV): sequencing the most valuable type-strain genomes for metagenomic binning, comparative biology and taxonomic classification.</title>
        <authorList>
            <person name="Goeker M."/>
        </authorList>
    </citation>
    <scope>NUCLEOTIDE SEQUENCE [LARGE SCALE GENOMIC DNA]</scope>
    <source>
        <strain evidence="2 3">DSM 4736</strain>
    </source>
</reference>
<evidence type="ECO:0000313" key="3">
    <source>
        <dbReference type="Proteomes" id="UP000587415"/>
    </source>
</evidence>
<keyword evidence="3" id="KW-1185">Reference proteome</keyword>
<accession>A0A7X5YLK4</accession>
<name>A0A7X5YLK4_9CAUL</name>
<gene>
    <name evidence="2" type="ORF">GGQ87_002162</name>
</gene>
<comment type="caution">
    <text evidence="2">The sequence shown here is derived from an EMBL/GenBank/DDBJ whole genome shotgun (WGS) entry which is preliminary data.</text>
</comment>
<organism evidence="2 3">
    <name type="scientific">Brevundimonas alba</name>
    <dbReference type="NCBI Taxonomy" id="74314"/>
    <lineage>
        <taxon>Bacteria</taxon>
        <taxon>Pseudomonadati</taxon>
        <taxon>Pseudomonadota</taxon>
        <taxon>Alphaproteobacteria</taxon>
        <taxon>Caulobacterales</taxon>
        <taxon>Caulobacteraceae</taxon>
        <taxon>Brevundimonas</taxon>
    </lineage>
</organism>
<dbReference type="Proteomes" id="UP000587415">
    <property type="component" value="Unassembled WGS sequence"/>
</dbReference>